<sequence>MNQRVNQRMQEVNDFSVNVSGPLSRTDAESLYESAIAQGRDISGRVLIVNESGIVQIDSFSVLNGAQITSREVVEVLSGEKDASFGYHRIQSESGEDFWAAYYASAVILDSQTIGAAVFSENVQDLVDKAGLIRNQFLMIFVGATVVIFGLSYISTNHISRPLAQLRESAMEITKGNFATRVHIKGKNEIAELGKVFNSMSAKLENLDQQRSEFVSNASHELKTPLASIKILTESLLYQDNIPENVYKEFLGDINQEIDRLTNLINDLLLMTKIENDKEKMDRQQVSIDLLLKKAVVALKPLADQKDIELSFTWNQNTVITCDPMRIRQAVNNLIDNAVKYTPAGGRVDVGLEVHGEEVAIVVKDTGEGISKEDQAHIFDRFYRVDKARSRETGGTGLGLYIVQCIALLHEGRVEVESEKGQGSTFRLFLPIAGPSAGQDMGAKEEKKA</sequence>
<evidence type="ECO:0000256" key="7">
    <source>
        <dbReference type="ARBA" id="ARBA00023012"/>
    </source>
</evidence>
<evidence type="ECO:0000256" key="1">
    <source>
        <dbReference type="ARBA" id="ARBA00000085"/>
    </source>
</evidence>
<dbReference type="SMART" id="SM00388">
    <property type="entry name" value="HisKA"/>
    <property type="match status" value="1"/>
</dbReference>
<keyword evidence="7" id="KW-0902">Two-component regulatory system</keyword>
<comment type="catalytic activity">
    <reaction evidence="1">
        <text>ATP + protein L-histidine = ADP + protein N-phospho-L-histidine.</text>
        <dbReference type="EC" id="2.7.13.3"/>
    </reaction>
</comment>
<evidence type="ECO:0000256" key="3">
    <source>
        <dbReference type="ARBA" id="ARBA00012438"/>
    </source>
</evidence>
<dbReference type="Pfam" id="PF00512">
    <property type="entry name" value="HisKA"/>
    <property type="match status" value="1"/>
</dbReference>
<dbReference type="InterPro" id="IPR004358">
    <property type="entry name" value="Sig_transdc_His_kin-like_C"/>
</dbReference>
<dbReference type="PROSITE" id="PS50885">
    <property type="entry name" value="HAMP"/>
    <property type="match status" value="1"/>
</dbReference>
<feature type="domain" description="Histidine kinase" evidence="10">
    <location>
        <begin position="217"/>
        <end position="434"/>
    </location>
</feature>
<dbReference type="SMART" id="SM00304">
    <property type="entry name" value="HAMP"/>
    <property type="match status" value="1"/>
</dbReference>
<dbReference type="InterPro" id="IPR005467">
    <property type="entry name" value="His_kinase_dom"/>
</dbReference>
<dbReference type="Gene3D" id="3.30.565.10">
    <property type="entry name" value="Histidine kinase-like ATPase, C-terminal domain"/>
    <property type="match status" value="1"/>
</dbReference>
<keyword evidence="9" id="KW-0812">Transmembrane</keyword>
<dbReference type="Pfam" id="PF02518">
    <property type="entry name" value="HATPase_c"/>
    <property type="match status" value="1"/>
</dbReference>
<feature type="transmembrane region" description="Helical" evidence="9">
    <location>
        <begin position="137"/>
        <end position="155"/>
    </location>
</feature>
<dbReference type="SUPFAM" id="SSF55874">
    <property type="entry name" value="ATPase domain of HSP90 chaperone/DNA topoisomerase II/histidine kinase"/>
    <property type="match status" value="1"/>
</dbReference>
<evidence type="ECO:0000256" key="4">
    <source>
        <dbReference type="ARBA" id="ARBA00022553"/>
    </source>
</evidence>
<keyword evidence="4" id="KW-0597">Phosphoprotein</keyword>
<gene>
    <name evidence="12" type="ORF">H8693_03060</name>
</gene>
<dbReference type="InterPro" id="IPR003660">
    <property type="entry name" value="HAMP_dom"/>
</dbReference>
<name>A0A926DIJ4_9FIRM</name>
<dbReference type="Proteomes" id="UP000617951">
    <property type="component" value="Unassembled WGS sequence"/>
</dbReference>
<keyword evidence="6 12" id="KW-0418">Kinase</keyword>
<proteinExistence type="predicted"/>
<evidence type="ECO:0000256" key="5">
    <source>
        <dbReference type="ARBA" id="ARBA00022679"/>
    </source>
</evidence>
<dbReference type="InterPro" id="IPR003594">
    <property type="entry name" value="HATPase_dom"/>
</dbReference>
<dbReference type="CDD" id="cd06225">
    <property type="entry name" value="HAMP"/>
    <property type="match status" value="1"/>
</dbReference>
<dbReference type="AlphaFoldDB" id="A0A926DIJ4"/>
<dbReference type="Gene3D" id="1.10.287.130">
    <property type="match status" value="1"/>
</dbReference>
<organism evidence="12 13">
    <name type="scientific">Guopingia tenuis</name>
    <dbReference type="NCBI Taxonomy" id="2763656"/>
    <lineage>
        <taxon>Bacteria</taxon>
        <taxon>Bacillati</taxon>
        <taxon>Bacillota</taxon>
        <taxon>Clostridia</taxon>
        <taxon>Christensenellales</taxon>
        <taxon>Christensenellaceae</taxon>
        <taxon>Guopingia</taxon>
    </lineage>
</organism>
<evidence type="ECO:0000256" key="2">
    <source>
        <dbReference type="ARBA" id="ARBA00004370"/>
    </source>
</evidence>
<dbReference type="Pfam" id="PF00672">
    <property type="entry name" value="HAMP"/>
    <property type="match status" value="1"/>
</dbReference>
<evidence type="ECO:0000256" key="6">
    <source>
        <dbReference type="ARBA" id="ARBA00022777"/>
    </source>
</evidence>
<dbReference type="GO" id="GO:0005886">
    <property type="term" value="C:plasma membrane"/>
    <property type="evidence" value="ECO:0007669"/>
    <property type="project" value="TreeGrafter"/>
</dbReference>
<dbReference type="PANTHER" id="PTHR45453">
    <property type="entry name" value="PHOSPHATE REGULON SENSOR PROTEIN PHOR"/>
    <property type="match status" value="1"/>
</dbReference>
<dbReference type="PROSITE" id="PS50109">
    <property type="entry name" value="HIS_KIN"/>
    <property type="match status" value="1"/>
</dbReference>
<evidence type="ECO:0000259" key="11">
    <source>
        <dbReference type="PROSITE" id="PS50885"/>
    </source>
</evidence>
<dbReference type="GO" id="GO:0000155">
    <property type="term" value="F:phosphorelay sensor kinase activity"/>
    <property type="evidence" value="ECO:0007669"/>
    <property type="project" value="InterPro"/>
</dbReference>
<dbReference type="PANTHER" id="PTHR45453:SF1">
    <property type="entry name" value="PHOSPHATE REGULON SENSOR PROTEIN PHOR"/>
    <property type="match status" value="1"/>
</dbReference>
<dbReference type="GO" id="GO:0016036">
    <property type="term" value="P:cellular response to phosphate starvation"/>
    <property type="evidence" value="ECO:0007669"/>
    <property type="project" value="TreeGrafter"/>
</dbReference>
<dbReference type="FunFam" id="1.10.287.130:FF:000001">
    <property type="entry name" value="Two-component sensor histidine kinase"/>
    <property type="match status" value="1"/>
</dbReference>
<evidence type="ECO:0000259" key="10">
    <source>
        <dbReference type="PROSITE" id="PS50109"/>
    </source>
</evidence>
<keyword evidence="8 9" id="KW-0472">Membrane</keyword>
<dbReference type="InterPro" id="IPR003661">
    <property type="entry name" value="HisK_dim/P_dom"/>
</dbReference>
<comment type="subcellular location">
    <subcellularLocation>
        <location evidence="2">Membrane</location>
    </subcellularLocation>
</comment>
<dbReference type="InterPro" id="IPR050351">
    <property type="entry name" value="BphY/WalK/GraS-like"/>
</dbReference>
<keyword evidence="9" id="KW-1133">Transmembrane helix</keyword>
<evidence type="ECO:0000256" key="8">
    <source>
        <dbReference type="ARBA" id="ARBA00023136"/>
    </source>
</evidence>
<protein>
    <recommendedName>
        <fullName evidence="3">histidine kinase</fullName>
        <ecNumber evidence="3">2.7.13.3</ecNumber>
    </recommendedName>
</protein>
<accession>A0A926DIJ4</accession>
<evidence type="ECO:0000313" key="13">
    <source>
        <dbReference type="Proteomes" id="UP000617951"/>
    </source>
</evidence>
<dbReference type="RefSeq" id="WP_249279738.1">
    <property type="nucleotide sequence ID" value="NZ_JACRSS010000001.1"/>
</dbReference>
<dbReference type="PRINTS" id="PR00344">
    <property type="entry name" value="BCTRLSENSOR"/>
</dbReference>
<dbReference type="EMBL" id="JACRSS010000001">
    <property type="protein sequence ID" value="MBC8537914.1"/>
    <property type="molecule type" value="Genomic_DNA"/>
</dbReference>
<reference evidence="12" key="1">
    <citation type="submission" date="2020-08" db="EMBL/GenBank/DDBJ databases">
        <title>Genome public.</title>
        <authorList>
            <person name="Liu C."/>
            <person name="Sun Q."/>
        </authorList>
    </citation>
    <scope>NUCLEOTIDE SEQUENCE</scope>
    <source>
        <strain evidence="12">NSJ-63</strain>
    </source>
</reference>
<evidence type="ECO:0000256" key="9">
    <source>
        <dbReference type="SAM" id="Phobius"/>
    </source>
</evidence>
<keyword evidence="5" id="KW-0808">Transferase</keyword>
<dbReference type="FunFam" id="3.30.565.10:FF:000006">
    <property type="entry name" value="Sensor histidine kinase WalK"/>
    <property type="match status" value="1"/>
</dbReference>
<dbReference type="EC" id="2.7.13.3" evidence="3"/>
<dbReference type="SUPFAM" id="SSF158472">
    <property type="entry name" value="HAMP domain-like"/>
    <property type="match status" value="1"/>
</dbReference>
<dbReference type="Gene3D" id="6.10.340.10">
    <property type="match status" value="1"/>
</dbReference>
<dbReference type="CDD" id="cd00082">
    <property type="entry name" value="HisKA"/>
    <property type="match status" value="1"/>
</dbReference>
<dbReference type="InterPro" id="IPR036097">
    <property type="entry name" value="HisK_dim/P_sf"/>
</dbReference>
<feature type="domain" description="HAMP" evidence="11">
    <location>
        <begin position="157"/>
        <end position="209"/>
    </location>
</feature>
<comment type="caution">
    <text evidence="12">The sequence shown here is derived from an EMBL/GenBank/DDBJ whole genome shotgun (WGS) entry which is preliminary data.</text>
</comment>
<dbReference type="CDD" id="cd00075">
    <property type="entry name" value="HATPase"/>
    <property type="match status" value="1"/>
</dbReference>
<evidence type="ECO:0000313" key="12">
    <source>
        <dbReference type="EMBL" id="MBC8537914.1"/>
    </source>
</evidence>
<dbReference type="InterPro" id="IPR036890">
    <property type="entry name" value="HATPase_C_sf"/>
</dbReference>
<keyword evidence="13" id="KW-1185">Reference proteome</keyword>
<dbReference type="SUPFAM" id="SSF47384">
    <property type="entry name" value="Homodimeric domain of signal transducing histidine kinase"/>
    <property type="match status" value="1"/>
</dbReference>
<dbReference type="GO" id="GO:0004721">
    <property type="term" value="F:phosphoprotein phosphatase activity"/>
    <property type="evidence" value="ECO:0007669"/>
    <property type="project" value="TreeGrafter"/>
</dbReference>
<dbReference type="SMART" id="SM00387">
    <property type="entry name" value="HATPase_c"/>
    <property type="match status" value="1"/>
</dbReference>